<dbReference type="GO" id="GO:0071978">
    <property type="term" value="P:bacterial-type flagellum-dependent swarming motility"/>
    <property type="evidence" value="ECO:0007669"/>
    <property type="project" value="TreeGrafter"/>
</dbReference>
<evidence type="ECO:0000256" key="8">
    <source>
        <dbReference type="ARBA" id="ARBA00022989"/>
    </source>
</evidence>
<dbReference type="Pfam" id="PF03748">
    <property type="entry name" value="FliL"/>
    <property type="match status" value="1"/>
</dbReference>
<organism evidence="11 12">
    <name type="scientific">Thermocrinis minervae</name>
    <dbReference type="NCBI Taxonomy" id="381751"/>
    <lineage>
        <taxon>Bacteria</taxon>
        <taxon>Pseudomonadati</taxon>
        <taxon>Aquificota</taxon>
        <taxon>Aquificia</taxon>
        <taxon>Aquificales</taxon>
        <taxon>Aquificaceae</taxon>
        <taxon>Thermocrinis</taxon>
    </lineage>
</organism>
<name>A0A1M6PZV9_9AQUI</name>
<keyword evidence="8 10" id="KW-1133">Transmembrane helix</keyword>
<keyword evidence="11" id="KW-0282">Flagellum</keyword>
<comment type="similarity">
    <text evidence="3 10">Belongs to the FliL family.</text>
</comment>
<keyword evidence="11" id="KW-0966">Cell projection</keyword>
<dbReference type="STRING" id="381751.SAMN05444391_0017"/>
<protein>
    <recommendedName>
        <fullName evidence="10">Flagellar protein FliL</fullName>
    </recommendedName>
</protein>
<evidence type="ECO:0000256" key="3">
    <source>
        <dbReference type="ARBA" id="ARBA00008281"/>
    </source>
</evidence>
<evidence type="ECO:0000256" key="6">
    <source>
        <dbReference type="ARBA" id="ARBA00022692"/>
    </source>
</evidence>
<comment type="function">
    <text evidence="1 10">Controls the rotational direction of flagella during chemotaxis.</text>
</comment>
<evidence type="ECO:0000256" key="4">
    <source>
        <dbReference type="ARBA" id="ARBA00022475"/>
    </source>
</evidence>
<proteinExistence type="inferred from homology"/>
<dbReference type="RefSeq" id="WP_079653234.1">
    <property type="nucleotide sequence ID" value="NZ_LT670846.1"/>
</dbReference>
<dbReference type="GO" id="GO:0006935">
    <property type="term" value="P:chemotaxis"/>
    <property type="evidence" value="ECO:0007669"/>
    <property type="project" value="UniProtKB-KW"/>
</dbReference>
<comment type="subcellular location">
    <subcellularLocation>
        <location evidence="2">Cell membrane</location>
        <topology evidence="2">Single-pass membrane protein</topology>
    </subcellularLocation>
</comment>
<evidence type="ECO:0000313" key="11">
    <source>
        <dbReference type="EMBL" id="SHK13396.1"/>
    </source>
</evidence>
<feature type="transmembrane region" description="Helical" evidence="10">
    <location>
        <begin position="20"/>
        <end position="40"/>
    </location>
</feature>
<evidence type="ECO:0000256" key="5">
    <source>
        <dbReference type="ARBA" id="ARBA00022500"/>
    </source>
</evidence>
<evidence type="ECO:0000256" key="9">
    <source>
        <dbReference type="ARBA" id="ARBA00023136"/>
    </source>
</evidence>
<evidence type="ECO:0000256" key="7">
    <source>
        <dbReference type="ARBA" id="ARBA00022779"/>
    </source>
</evidence>
<keyword evidence="12" id="KW-1185">Reference proteome</keyword>
<dbReference type="InterPro" id="IPR005503">
    <property type="entry name" value="FliL"/>
</dbReference>
<keyword evidence="5 10" id="KW-0145">Chemotaxis</keyword>
<evidence type="ECO:0000313" key="12">
    <source>
        <dbReference type="Proteomes" id="UP000189810"/>
    </source>
</evidence>
<evidence type="ECO:0000256" key="1">
    <source>
        <dbReference type="ARBA" id="ARBA00002254"/>
    </source>
</evidence>
<accession>A0A1M6PZV9</accession>
<keyword evidence="6 10" id="KW-0812">Transmembrane</keyword>
<reference evidence="11 12" key="1">
    <citation type="submission" date="2016-11" db="EMBL/GenBank/DDBJ databases">
        <authorList>
            <person name="Jaros S."/>
            <person name="Januszkiewicz K."/>
            <person name="Wedrychowicz H."/>
        </authorList>
    </citation>
    <scope>NUCLEOTIDE SEQUENCE [LARGE SCALE GENOMIC DNA]</scope>
    <source>
        <strain evidence="11 12">DSM 19557</strain>
    </source>
</reference>
<dbReference type="AlphaFoldDB" id="A0A1M6PZV9"/>
<dbReference type="OrthoDB" id="9799777at2"/>
<keyword evidence="4 10" id="KW-1003">Cell membrane</keyword>
<keyword evidence="7 10" id="KW-0283">Flagellar rotation</keyword>
<dbReference type="PANTHER" id="PTHR35091:SF2">
    <property type="entry name" value="FLAGELLAR PROTEIN FLIL"/>
    <property type="match status" value="1"/>
</dbReference>
<dbReference type="GO" id="GO:0005886">
    <property type="term" value="C:plasma membrane"/>
    <property type="evidence" value="ECO:0007669"/>
    <property type="project" value="UniProtKB-SubCell"/>
</dbReference>
<gene>
    <name evidence="11" type="ORF">SAMN05444391_0017</name>
</gene>
<dbReference type="Proteomes" id="UP000189810">
    <property type="component" value="Chromosome I"/>
</dbReference>
<dbReference type="EMBL" id="LT670846">
    <property type="protein sequence ID" value="SHK13396.1"/>
    <property type="molecule type" value="Genomic_DNA"/>
</dbReference>
<evidence type="ECO:0000256" key="2">
    <source>
        <dbReference type="ARBA" id="ARBA00004162"/>
    </source>
</evidence>
<dbReference type="PANTHER" id="PTHR35091">
    <property type="entry name" value="FLAGELLAR PROTEIN FLIL"/>
    <property type="match status" value="1"/>
</dbReference>
<dbReference type="GO" id="GO:0009425">
    <property type="term" value="C:bacterial-type flagellum basal body"/>
    <property type="evidence" value="ECO:0007669"/>
    <property type="project" value="InterPro"/>
</dbReference>
<sequence length="158" mass="17709">MAEEVEKKEEQKGGSKKRLIFLLVPLTLAIIAGGGAYLWFSTYQKKEKSEQTLPNQVGVMFDLGSFVVNLADKNADVYAKVSITLELSDEKTRLEVEKRLPIIKDAVIDVLSSKTSTFVKSPEGRESLRLELIRRINTILVEGGVRNVYFTEFVVQGI</sequence>
<keyword evidence="11" id="KW-0969">Cilium</keyword>
<keyword evidence="9 10" id="KW-0472">Membrane</keyword>
<evidence type="ECO:0000256" key="10">
    <source>
        <dbReference type="RuleBase" id="RU364125"/>
    </source>
</evidence>